<evidence type="ECO:0000256" key="4">
    <source>
        <dbReference type="ARBA" id="ARBA00022840"/>
    </source>
</evidence>
<evidence type="ECO:0000256" key="5">
    <source>
        <dbReference type="PROSITE-ProRule" id="PRU00169"/>
    </source>
</evidence>
<dbReference type="PROSITE" id="PS50011">
    <property type="entry name" value="PROTEIN_KINASE_DOM"/>
    <property type="match status" value="1"/>
</dbReference>
<feature type="domain" description="Response regulatory" evidence="9">
    <location>
        <begin position="382"/>
        <end position="500"/>
    </location>
</feature>
<organism evidence="10 11">
    <name type="scientific">Chondromyces apiculatus DSM 436</name>
    <dbReference type="NCBI Taxonomy" id="1192034"/>
    <lineage>
        <taxon>Bacteria</taxon>
        <taxon>Pseudomonadati</taxon>
        <taxon>Myxococcota</taxon>
        <taxon>Polyangia</taxon>
        <taxon>Polyangiales</taxon>
        <taxon>Polyangiaceae</taxon>
        <taxon>Chondromyces</taxon>
    </lineage>
</organism>
<evidence type="ECO:0000256" key="7">
    <source>
        <dbReference type="SAM" id="MobiDB-lite"/>
    </source>
</evidence>
<proteinExistence type="predicted"/>
<keyword evidence="2 6" id="KW-0547">Nucleotide-binding</keyword>
<dbReference type="InterPro" id="IPR011006">
    <property type="entry name" value="CheY-like_superfamily"/>
</dbReference>
<feature type="compositionally biased region" description="Low complexity" evidence="7">
    <location>
        <begin position="65"/>
        <end position="77"/>
    </location>
</feature>
<feature type="domain" description="Protein kinase" evidence="8">
    <location>
        <begin position="98"/>
        <end position="371"/>
    </location>
</feature>
<evidence type="ECO:0000256" key="3">
    <source>
        <dbReference type="ARBA" id="ARBA00022777"/>
    </source>
</evidence>
<evidence type="ECO:0000256" key="1">
    <source>
        <dbReference type="ARBA" id="ARBA00022679"/>
    </source>
</evidence>
<keyword evidence="5" id="KW-0597">Phosphoprotein</keyword>
<dbReference type="Pfam" id="PF00069">
    <property type="entry name" value="Pkinase"/>
    <property type="match status" value="1"/>
</dbReference>
<dbReference type="SMART" id="SM00220">
    <property type="entry name" value="S_TKc"/>
    <property type="match status" value="1"/>
</dbReference>
<dbReference type="InterPro" id="IPR011009">
    <property type="entry name" value="Kinase-like_dom_sf"/>
</dbReference>
<keyword evidence="11" id="KW-1185">Reference proteome</keyword>
<dbReference type="PANTHER" id="PTHR43289">
    <property type="entry name" value="MITOGEN-ACTIVATED PROTEIN KINASE KINASE KINASE 20-RELATED"/>
    <property type="match status" value="1"/>
</dbReference>
<dbReference type="SMART" id="SM00448">
    <property type="entry name" value="REC"/>
    <property type="match status" value="1"/>
</dbReference>
<dbReference type="GO" id="GO:0000160">
    <property type="term" value="P:phosphorelay signal transduction system"/>
    <property type="evidence" value="ECO:0007669"/>
    <property type="project" value="InterPro"/>
</dbReference>
<keyword evidence="4 6" id="KW-0067">ATP-binding</keyword>
<gene>
    <name evidence="10" type="ORF">CAP_5119</name>
</gene>
<evidence type="ECO:0000313" key="11">
    <source>
        <dbReference type="Proteomes" id="UP000019678"/>
    </source>
</evidence>
<dbReference type="Gene3D" id="1.10.510.10">
    <property type="entry name" value="Transferase(Phosphotransferase) domain 1"/>
    <property type="match status" value="1"/>
</dbReference>
<evidence type="ECO:0000259" key="8">
    <source>
        <dbReference type="PROSITE" id="PS50011"/>
    </source>
</evidence>
<dbReference type="SUPFAM" id="SSF56112">
    <property type="entry name" value="Protein kinase-like (PK-like)"/>
    <property type="match status" value="1"/>
</dbReference>
<name>A0A017T4V8_9BACT</name>
<dbReference type="GO" id="GO:0005524">
    <property type="term" value="F:ATP binding"/>
    <property type="evidence" value="ECO:0007669"/>
    <property type="project" value="UniProtKB-UniRule"/>
</dbReference>
<dbReference type="CDD" id="cd14014">
    <property type="entry name" value="STKc_PknB_like"/>
    <property type="match status" value="1"/>
</dbReference>
<dbReference type="PROSITE" id="PS00107">
    <property type="entry name" value="PROTEIN_KINASE_ATP"/>
    <property type="match status" value="1"/>
</dbReference>
<dbReference type="InterPro" id="IPR008271">
    <property type="entry name" value="Ser/Thr_kinase_AS"/>
</dbReference>
<evidence type="ECO:0000256" key="6">
    <source>
        <dbReference type="PROSITE-ProRule" id="PRU10141"/>
    </source>
</evidence>
<evidence type="ECO:0000259" key="9">
    <source>
        <dbReference type="PROSITE" id="PS50110"/>
    </source>
</evidence>
<evidence type="ECO:0000256" key="2">
    <source>
        <dbReference type="ARBA" id="ARBA00022741"/>
    </source>
</evidence>
<dbReference type="SUPFAM" id="SSF52172">
    <property type="entry name" value="CheY-like"/>
    <property type="match status" value="1"/>
</dbReference>
<dbReference type="GO" id="GO:0004674">
    <property type="term" value="F:protein serine/threonine kinase activity"/>
    <property type="evidence" value="ECO:0007669"/>
    <property type="project" value="TreeGrafter"/>
</dbReference>
<comment type="caution">
    <text evidence="10">The sequence shown here is derived from an EMBL/GenBank/DDBJ whole genome shotgun (WGS) entry which is preliminary data.</text>
</comment>
<feature type="region of interest" description="Disordered" evidence="7">
    <location>
        <begin position="1"/>
        <end position="86"/>
    </location>
</feature>
<dbReference type="eggNOG" id="COG0515">
    <property type="taxonomic scope" value="Bacteria"/>
</dbReference>
<keyword evidence="1" id="KW-0808">Transferase</keyword>
<feature type="binding site" evidence="6">
    <location>
        <position position="127"/>
    </location>
    <ligand>
        <name>ATP</name>
        <dbReference type="ChEBI" id="CHEBI:30616"/>
    </ligand>
</feature>
<dbReference type="PANTHER" id="PTHR43289:SF6">
    <property type="entry name" value="SERINE_THREONINE-PROTEIN KINASE NEKL-3"/>
    <property type="match status" value="1"/>
</dbReference>
<dbReference type="InterPro" id="IPR000719">
    <property type="entry name" value="Prot_kinase_dom"/>
</dbReference>
<dbReference type="Proteomes" id="UP000019678">
    <property type="component" value="Unassembled WGS sequence"/>
</dbReference>
<dbReference type="InterPro" id="IPR017441">
    <property type="entry name" value="Protein_kinase_ATP_BS"/>
</dbReference>
<feature type="modified residue" description="4-aspartylphosphate" evidence="5">
    <location>
        <position position="433"/>
    </location>
</feature>
<dbReference type="Gene3D" id="3.40.50.2300">
    <property type="match status" value="1"/>
</dbReference>
<dbReference type="AlphaFoldDB" id="A0A017T4V8"/>
<reference evidence="10 11" key="1">
    <citation type="submission" date="2013-05" db="EMBL/GenBank/DDBJ databases">
        <title>Genome assembly of Chondromyces apiculatus DSM 436.</title>
        <authorList>
            <person name="Sharma G."/>
            <person name="Khatri I."/>
            <person name="Kaur C."/>
            <person name="Mayilraj S."/>
            <person name="Subramanian S."/>
        </authorList>
    </citation>
    <scope>NUCLEOTIDE SEQUENCE [LARGE SCALE GENOMIC DNA]</scope>
    <source>
        <strain evidence="10 11">DSM 436</strain>
    </source>
</reference>
<evidence type="ECO:0000313" key="10">
    <source>
        <dbReference type="EMBL" id="EYF03855.1"/>
    </source>
</evidence>
<dbReference type="STRING" id="1192034.CAP_5119"/>
<protein>
    <submittedName>
        <fullName evidence="10">Serine/threonine kinase</fullName>
    </submittedName>
</protein>
<accession>A0A017T4V8</accession>
<sequence length="510" mass="55240">MDMTNDPAGDPRALEGMQTTLNPAPQDAAYERTYPIDSGFPSQEEVSTGRFRTTVRRAPPPSSSPSPSGSTDPSTPRVDPLSPDLAIPAKGTLLGGVYRVERYLGSGAMGVILLAHDQQLQRRVAVKLLRHETGADAFQERLLDEARAMARVHHPNVMQIHAFGEYRAYSRAGAPQTMPFFVMEYVEGTTLGDHVMSRGGPPLDIEETLEIIDQVCRGVSALHAAGIAHRDIKPSNILITPSHRVVVADLGLAREVKPDARAMLSYSGTPAFMAPEIAQQRNIDRTLLPRCDVYAVGLLACWLLTGQLPFTGTTVTEFLHQHAYEPPRPPSELHPGLPPSFDAPLLAAMTKEPQDRTASAEVLRLSLRKALHDAPLSWNPTRLLVVDDSEVIRLLVSTILENALPRAQIVSVGDGLTAIAAIQEHPPALAIIDLNLPDMNGIELTTAIRSLPSGGGFPIIVITGTGSAADWQRLAALGASAFLVKPFDAEQLVALARRLLEDKRDHRART</sequence>
<keyword evidence="3 10" id="KW-0418">Kinase</keyword>
<dbReference type="Pfam" id="PF00072">
    <property type="entry name" value="Response_reg"/>
    <property type="match status" value="1"/>
</dbReference>
<dbReference type="PROSITE" id="PS00108">
    <property type="entry name" value="PROTEIN_KINASE_ST"/>
    <property type="match status" value="1"/>
</dbReference>
<dbReference type="PROSITE" id="PS50110">
    <property type="entry name" value="RESPONSE_REGULATORY"/>
    <property type="match status" value="1"/>
</dbReference>
<dbReference type="InterPro" id="IPR001789">
    <property type="entry name" value="Sig_transdc_resp-reg_receiver"/>
</dbReference>
<dbReference type="EMBL" id="ASRX01000041">
    <property type="protein sequence ID" value="EYF03855.1"/>
    <property type="molecule type" value="Genomic_DNA"/>
</dbReference>
<dbReference type="Gene3D" id="3.30.200.20">
    <property type="entry name" value="Phosphorylase Kinase, domain 1"/>
    <property type="match status" value="1"/>
</dbReference>